<evidence type="ECO:0000313" key="2">
    <source>
        <dbReference type="Proteomes" id="UP001551189"/>
    </source>
</evidence>
<keyword evidence="2" id="KW-1185">Reference proteome</keyword>
<dbReference type="Proteomes" id="UP001551189">
    <property type="component" value="Unassembled WGS sequence"/>
</dbReference>
<comment type="caution">
    <text evidence="1">The sequence shown here is derived from an EMBL/GenBank/DDBJ whole genome shotgun (WGS) entry which is preliminary data.</text>
</comment>
<reference evidence="1 2" key="1">
    <citation type="submission" date="2024-06" db="EMBL/GenBank/DDBJ databases">
        <title>The Natural Products Discovery Center: Release of the First 8490 Sequenced Strains for Exploring Actinobacteria Biosynthetic Diversity.</title>
        <authorList>
            <person name="Kalkreuter E."/>
            <person name="Kautsar S.A."/>
            <person name="Yang D."/>
            <person name="Bader C.D."/>
            <person name="Teijaro C.N."/>
            <person name="Fluegel L."/>
            <person name="Davis C.M."/>
            <person name="Simpson J.R."/>
            <person name="Lauterbach L."/>
            <person name="Steele A.D."/>
            <person name="Gui C."/>
            <person name="Meng S."/>
            <person name="Li G."/>
            <person name="Viehrig K."/>
            <person name="Ye F."/>
            <person name="Su P."/>
            <person name="Kiefer A.F."/>
            <person name="Nichols A."/>
            <person name="Cepeda A.J."/>
            <person name="Yan W."/>
            <person name="Fan B."/>
            <person name="Jiang Y."/>
            <person name="Adhikari A."/>
            <person name="Zheng C.-J."/>
            <person name="Schuster L."/>
            <person name="Cowan T.M."/>
            <person name="Smanski M.J."/>
            <person name="Chevrette M.G."/>
            <person name="De Carvalho L.P.S."/>
            <person name="Shen B."/>
        </authorList>
    </citation>
    <scope>NUCLEOTIDE SEQUENCE [LARGE SCALE GENOMIC DNA]</scope>
    <source>
        <strain evidence="1 2">NPDC046851</strain>
    </source>
</reference>
<evidence type="ECO:0008006" key="3">
    <source>
        <dbReference type="Google" id="ProtNLM"/>
    </source>
</evidence>
<name>A0ABV3B9M1_9ACTN</name>
<dbReference type="RefSeq" id="WP_359701583.1">
    <property type="nucleotide sequence ID" value="NZ_JBEYXT010000272.1"/>
</dbReference>
<proteinExistence type="predicted"/>
<evidence type="ECO:0000313" key="1">
    <source>
        <dbReference type="EMBL" id="MEU6806138.1"/>
    </source>
</evidence>
<gene>
    <name evidence="1" type="ORF">ABZ931_34875</name>
</gene>
<organism evidence="1 2">
    <name type="scientific">Streptomyces neyagawaensis</name>
    <dbReference type="NCBI Taxonomy" id="42238"/>
    <lineage>
        <taxon>Bacteria</taxon>
        <taxon>Bacillati</taxon>
        <taxon>Actinomycetota</taxon>
        <taxon>Actinomycetes</taxon>
        <taxon>Kitasatosporales</taxon>
        <taxon>Streptomycetaceae</taxon>
        <taxon>Streptomyces</taxon>
    </lineage>
</organism>
<sequence length="51" mass="5455">MTSRRLGRSLASTTSYSVPGKNFLAKALILATRPAPVTSRRATPRMPLPSA</sequence>
<accession>A0ABV3B9M1</accession>
<dbReference type="EMBL" id="JBEYXT010000272">
    <property type="protein sequence ID" value="MEU6806138.1"/>
    <property type="molecule type" value="Genomic_DNA"/>
</dbReference>
<protein>
    <recommendedName>
        <fullName evidence="3">Transposase</fullName>
    </recommendedName>
</protein>